<organism evidence="10 11">
    <name type="scientific">Chanos chanos</name>
    <name type="common">Milkfish</name>
    <name type="synonym">Mugil chanos</name>
    <dbReference type="NCBI Taxonomy" id="29144"/>
    <lineage>
        <taxon>Eukaryota</taxon>
        <taxon>Metazoa</taxon>
        <taxon>Chordata</taxon>
        <taxon>Craniata</taxon>
        <taxon>Vertebrata</taxon>
        <taxon>Euteleostomi</taxon>
        <taxon>Actinopterygii</taxon>
        <taxon>Neopterygii</taxon>
        <taxon>Teleostei</taxon>
        <taxon>Ostariophysi</taxon>
        <taxon>Gonorynchiformes</taxon>
        <taxon>Chanidae</taxon>
        <taxon>Chanos</taxon>
    </lineage>
</organism>
<evidence type="ECO:0000256" key="8">
    <source>
        <dbReference type="SAM" id="MobiDB-lite"/>
    </source>
</evidence>
<evidence type="ECO:0000256" key="4">
    <source>
        <dbReference type="ARBA" id="ARBA00022771"/>
    </source>
</evidence>
<dbReference type="AlphaFoldDB" id="A0A6J2W705"/>
<dbReference type="OrthoDB" id="6077919at2759"/>
<feature type="domain" description="C2H2-type" evidence="9">
    <location>
        <begin position="387"/>
        <end position="414"/>
    </location>
</feature>
<accession>A0A6J2W705</accession>
<feature type="compositionally biased region" description="Basic and acidic residues" evidence="8">
    <location>
        <begin position="24"/>
        <end position="36"/>
    </location>
</feature>
<dbReference type="InterPro" id="IPR036236">
    <property type="entry name" value="Znf_C2H2_sf"/>
</dbReference>
<keyword evidence="10" id="KW-1185">Reference proteome</keyword>
<keyword evidence="5" id="KW-0862">Zinc</keyword>
<feature type="compositionally biased region" description="Polar residues" evidence="8">
    <location>
        <begin position="139"/>
        <end position="166"/>
    </location>
</feature>
<evidence type="ECO:0000256" key="5">
    <source>
        <dbReference type="ARBA" id="ARBA00022833"/>
    </source>
</evidence>
<name>A0A6J2W705_CHACN</name>
<feature type="domain" description="C2H2-type" evidence="9">
    <location>
        <begin position="415"/>
        <end position="446"/>
    </location>
</feature>
<keyword evidence="4 7" id="KW-0863">Zinc-finger</keyword>
<proteinExistence type="predicted"/>
<dbReference type="InterPro" id="IPR050331">
    <property type="entry name" value="Zinc_finger"/>
</dbReference>
<dbReference type="FunFam" id="3.30.160.60:FF:000446">
    <property type="entry name" value="Zinc finger protein"/>
    <property type="match status" value="1"/>
</dbReference>
<dbReference type="PANTHER" id="PTHR16515">
    <property type="entry name" value="PR DOMAIN ZINC FINGER PROTEIN"/>
    <property type="match status" value="1"/>
</dbReference>
<feature type="region of interest" description="Disordered" evidence="8">
    <location>
        <begin position="136"/>
        <end position="166"/>
    </location>
</feature>
<dbReference type="FunFam" id="3.30.160.60:FF:000100">
    <property type="entry name" value="Zinc finger 45-like"/>
    <property type="match status" value="1"/>
</dbReference>
<dbReference type="InterPro" id="IPR013087">
    <property type="entry name" value="Znf_C2H2_type"/>
</dbReference>
<keyword evidence="3" id="KW-0677">Repeat</keyword>
<feature type="domain" description="C2H2-type" evidence="9">
    <location>
        <begin position="498"/>
        <end position="519"/>
    </location>
</feature>
<dbReference type="InParanoid" id="A0A6J2W705"/>
<evidence type="ECO:0000313" key="11">
    <source>
        <dbReference type="RefSeq" id="XP_030641215.1"/>
    </source>
</evidence>
<evidence type="ECO:0000256" key="7">
    <source>
        <dbReference type="PROSITE-ProRule" id="PRU00042"/>
    </source>
</evidence>
<evidence type="ECO:0000256" key="2">
    <source>
        <dbReference type="ARBA" id="ARBA00022723"/>
    </source>
</evidence>
<dbReference type="SUPFAM" id="SSF57667">
    <property type="entry name" value="beta-beta-alpha zinc fingers"/>
    <property type="match status" value="3"/>
</dbReference>
<dbReference type="PROSITE" id="PS00028">
    <property type="entry name" value="ZINC_FINGER_C2H2_1"/>
    <property type="match status" value="2"/>
</dbReference>
<sequence>MSSKHMVEQGVDFNSASENVVCEDSQKDPLDNCSREEEPSSFAFLESCFGFKNSEHDSKIIPQHANLNLNEETDISEGREANQGSQGNRPCNAESPIVVKSGCESISRDQDKKEADGEKTRLLSVFYNKIPSSLVPEMQSEQIGSTSATEEQNGDTTSTETQNESGITRKSITPLLSCQKLQKKLQPVVLLKTKEPCTKERMFHCAKCKETAQSLDQLIEHHHGTHPNTDFQYCLTCGFYFTNDSFAWQHLCNQTEQNGYHLSRPTQLHANSSLERPNAKYKCEYCGKPFFKRIRKEEHEHRHRTVTPHRCDNCGLYFTQFGTLNRHKKRVQCFPLIMAPNKQSEVTSNTSLLKESVTPLVDTSLSKLLDCFVKLVDCMKNQIPLPITCQVCGRSFRLRAQLNTHLRTHANEKPFECSACLKAFKYPWNLKRHKREQCTGHSISQEGSSLMENKTQGQFKCPICPRMFKQSYTRLRHLREQCLKEYTRTGSGKVNNRYKCPLCNQTFSLASNRSRHIRIVCFKQYKLLGNSQTNKEAQEDLAELVNLQQHERSHKSEFQCQVCNRGFVSLFALLGQNIGKSTLNRKKNSHH</sequence>
<feature type="domain" description="C2H2-type" evidence="9">
    <location>
        <begin position="281"/>
        <end position="308"/>
    </location>
</feature>
<dbReference type="Proteomes" id="UP000504632">
    <property type="component" value="Chromosome 9"/>
</dbReference>
<keyword evidence="6" id="KW-0539">Nucleus</keyword>
<dbReference type="GeneID" id="115821540"/>
<dbReference type="GO" id="GO:0010468">
    <property type="term" value="P:regulation of gene expression"/>
    <property type="evidence" value="ECO:0007669"/>
    <property type="project" value="TreeGrafter"/>
</dbReference>
<dbReference type="GO" id="GO:0008270">
    <property type="term" value="F:zinc ion binding"/>
    <property type="evidence" value="ECO:0007669"/>
    <property type="project" value="UniProtKB-KW"/>
</dbReference>
<dbReference type="RefSeq" id="XP_030641215.1">
    <property type="nucleotide sequence ID" value="XM_030785355.1"/>
</dbReference>
<evidence type="ECO:0000313" key="10">
    <source>
        <dbReference type="Proteomes" id="UP000504632"/>
    </source>
</evidence>
<keyword evidence="2" id="KW-0479">Metal-binding</keyword>
<evidence type="ECO:0000256" key="3">
    <source>
        <dbReference type="ARBA" id="ARBA00022737"/>
    </source>
</evidence>
<protein>
    <submittedName>
        <fullName evidence="11">Zinc finger protein 1035</fullName>
    </submittedName>
</protein>
<dbReference type="Gene3D" id="3.30.160.60">
    <property type="entry name" value="Classic Zinc Finger"/>
    <property type="match status" value="4"/>
</dbReference>
<gene>
    <name evidence="11" type="primary">znf1035</name>
</gene>
<dbReference type="Pfam" id="PF00096">
    <property type="entry name" value="zf-C2H2"/>
    <property type="match status" value="3"/>
</dbReference>
<dbReference type="CTD" id="504111"/>
<evidence type="ECO:0000259" key="9">
    <source>
        <dbReference type="PROSITE" id="PS50157"/>
    </source>
</evidence>
<dbReference type="SMART" id="SM00355">
    <property type="entry name" value="ZnF_C2H2"/>
    <property type="match status" value="7"/>
</dbReference>
<comment type="subcellular location">
    <subcellularLocation>
        <location evidence="1">Nucleus</location>
    </subcellularLocation>
</comment>
<evidence type="ECO:0000256" key="1">
    <source>
        <dbReference type="ARBA" id="ARBA00004123"/>
    </source>
</evidence>
<feature type="region of interest" description="Disordered" evidence="8">
    <location>
        <begin position="1"/>
        <end position="36"/>
    </location>
</feature>
<dbReference type="PROSITE" id="PS50157">
    <property type="entry name" value="ZINC_FINGER_C2H2_2"/>
    <property type="match status" value="4"/>
</dbReference>
<reference evidence="11" key="1">
    <citation type="submission" date="2025-08" db="UniProtKB">
        <authorList>
            <consortium name="RefSeq"/>
        </authorList>
    </citation>
    <scope>IDENTIFICATION</scope>
</reference>
<evidence type="ECO:0000256" key="6">
    <source>
        <dbReference type="ARBA" id="ARBA00023242"/>
    </source>
</evidence>
<dbReference type="GO" id="GO:0005634">
    <property type="term" value="C:nucleus"/>
    <property type="evidence" value="ECO:0007669"/>
    <property type="project" value="UniProtKB-SubCell"/>
</dbReference>
<dbReference type="PANTHER" id="PTHR16515:SF49">
    <property type="entry name" value="GASTRULA ZINC FINGER PROTEIN XLCGF49.1-LIKE-RELATED"/>
    <property type="match status" value="1"/>
</dbReference>